<evidence type="ECO:0000313" key="2">
    <source>
        <dbReference type="EMBL" id="PIQ89226.1"/>
    </source>
</evidence>
<comment type="caution">
    <text evidence="2">The sequence shown here is derived from an EMBL/GenBank/DDBJ whole genome shotgun (WGS) entry which is preliminary data.</text>
</comment>
<evidence type="ECO:0000313" key="3">
    <source>
        <dbReference type="Proteomes" id="UP000229641"/>
    </source>
</evidence>
<organism evidence="2 3">
    <name type="scientific">Candidatus Ghiorseimicrobium undicola</name>
    <dbReference type="NCBI Taxonomy" id="1974746"/>
    <lineage>
        <taxon>Bacteria</taxon>
        <taxon>Pseudomonadati</taxon>
        <taxon>Candidatus Omnitrophota</taxon>
        <taxon>Candidatus Ghiorseimicrobium</taxon>
    </lineage>
</organism>
<dbReference type="Proteomes" id="UP000229641">
    <property type="component" value="Unassembled WGS sequence"/>
</dbReference>
<dbReference type="GO" id="GO:0006355">
    <property type="term" value="P:regulation of DNA-templated transcription"/>
    <property type="evidence" value="ECO:0007669"/>
    <property type="project" value="InterPro"/>
</dbReference>
<accession>A0A2H0LXX0</accession>
<evidence type="ECO:0000259" key="1">
    <source>
        <dbReference type="Pfam" id="PF13411"/>
    </source>
</evidence>
<dbReference type="GO" id="GO:0003677">
    <property type="term" value="F:DNA binding"/>
    <property type="evidence" value="ECO:0007669"/>
    <property type="project" value="InterPro"/>
</dbReference>
<dbReference type="Gene3D" id="1.10.1660.10">
    <property type="match status" value="1"/>
</dbReference>
<dbReference type="AlphaFoldDB" id="A0A2H0LXX0"/>
<dbReference type="Pfam" id="PF13411">
    <property type="entry name" value="MerR_1"/>
    <property type="match status" value="1"/>
</dbReference>
<dbReference type="InterPro" id="IPR000551">
    <property type="entry name" value="MerR-type_HTH_dom"/>
</dbReference>
<dbReference type="CDD" id="cd00592">
    <property type="entry name" value="HTH_MerR-like"/>
    <property type="match status" value="1"/>
</dbReference>
<gene>
    <name evidence="2" type="ORF">COV72_04285</name>
</gene>
<dbReference type="EMBL" id="PCWA01000064">
    <property type="protein sequence ID" value="PIQ89226.1"/>
    <property type="molecule type" value="Genomic_DNA"/>
</dbReference>
<protein>
    <recommendedName>
        <fullName evidence="1">HTH merR-type domain-containing protein</fullName>
    </recommendedName>
</protein>
<proteinExistence type="predicted"/>
<name>A0A2H0LXX0_9BACT</name>
<feature type="domain" description="HTH merR-type" evidence="1">
    <location>
        <begin position="8"/>
        <end position="54"/>
    </location>
</feature>
<dbReference type="InterPro" id="IPR009061">
    <property type="entry name" value="DNA-bd_dom_put_sf"/>
</dbReference>
<sequence>MTGNGRLTITDVAKHIGVTTKTIIRWEASGKIIKSKRDWRGWRVYTQDDLRTIQDFHNTLYEY</sequence>
<reference evidence="2 3" key="1">
    <citation type="submission" date="2017-09" db="EMBL/GenBank/DDBJ databases">
        <title>Depth-based differentiation of microbial function through sediment-hosted aquifers and enrichment of novel symbionts in the deep terrestrial subsurface.</title>
        <authorList>
            <person name="Probst A.J."/>
            <person name="Ladd B."/>
            <person name="Jarett J.K."/>
            <person name="Geller-Mcgrath D.E."/>
            <person name="Sieber C.M."/>
            <person name="Emerson J.B."/>
            <person name="Anantharaman K."/>
            <person name="Thomas B.C."/>
            <person name="Malmstrom R."/>
            <person name="Stieglmeier M."/>
            <person name="Klingl A."/>
            <person name="Woyke T."/>
            <person name="Ryan C.M."/>
            <person name="Banfield J.F."/>
        </authorList>
    </citation>
    <scope>NUCLEOTIDE SEQUENCE [LARGE SCALE GENOMIC DNA]</scope>
    <source>
        <strain evidence="2">CG11_big_fil_rev_8_21_14_0_20_42_13</strain>
    </source>
</reference>
<dbReference type="SUPFAM" id="SSF46955">
    <property type="entry name" value="Putative DNA-binding domain"/>
    <property type="match status" value="1"/>
</dbReference>